<protein>
    <submittedName>
        <fullName evidence="4">Uncharacterized protein</fullName>
    </submittedName>
</protein>
<sequence>MPNNTFSVDALPDLSGKLYVVTGGNAGIGKTTVAGLASRGARVYMGARSAEKAETAITDLKRELGNPRADIIFLKLDLTDFKSVVEAARELRSKETALHGLINNAGIMGVPFSRTKDGYEIQFQTNYLSHWLFTYHLLPLLQSTALPQPGTARIVNVTSDGHERFRVKEGIRLGDPNLESESAMVRYGHSKLANILHTRQLNAMYGPNGKKPSGIIVAAVHPGHIDTNLNKQATGMAPAAVLRIMTPIMKCTGILDHKAKGALSSLFAIADANFTESGAYIVPYAKIGKPSQMAQDDELAERLWKWTFEMFQERGDL</sequence>
<evidence type="ECO:0000313" key="4">
    <source>
        <dbReference type="EMBL" id="OJJ76741.1"/>
    </source>
</evidence>
<dbReference type="VEuPathDB" id="FungiDB:ASPBRDRAFT_62829"/>
<dbReference type="InterPro" id="IPR002347">
    <property type="entry name" value="SDR_fam"/>
</dbReference>
<dbReference type="EMBL" id="KV878680">
    <property type="protein sequence ID" value="OJJ76741.1"/>
    <property type="molecule type" value="Genomic_DNA"/>
</dbReference>
<dbReference type="PANTHER" id="PTHR24320:SF282">
    <property type="entry name" value="WW DOMAIN-CONTAINING OXIDOREDUCTASE"/>
    <property type="match status" value="1"/>
</dbReference>
<dbReference type="InterPro" id="IPR036291">
    <property type="entry name" value="NAD(P)-bd_dom_sf"/>
</dbReference>
<evidence type="ECO:0000256" key="3">
    <source>
        <dbReference type="ARBA" id="ARBA00023002"/>
    </source>
</evidence>
<dbReference type="Pfam" id="PF00106">
    <property type="entry name" value="adh_short"/>
    <property type="match status" value="1"/>
</dbReference>
<dbReference type="PANTHER" id="PTHR24320">
    <property type="entry name" value="RETINOL DEHYDROGENASE"/>
    <property type="match status" value="1"/>
</dbReference>
<name>A0A1L9UYL8_ASPBC</name>
<evidence type="ECO:0000256" key="1">
    <source>
        <dbReference type="ARBA" id="ARBA00006484"/>
    </source>
</evidence>
<accession>A0A1L9UYL8</accession>
<dbReference type="STRING" id="767769.A0A1L9UYL8"/>
<keyword evidence="5" id="KW-1185">Reference proteome</keyword>
<keyword evidence="3" id="KW-0560">Oxidoreductase</keyword>
<dbReference type="OMA" id="IMGVPYS"/>
<evidence type="ECO:0000256" key="2">
    <source>
        <dbReference type="ARBA" id="ARBA00022857"/>
    </source>
</evidence>
<gene>
    <name evidence="4" type="ORF">ASPBRDRAFT_62829</name>
</gene>
<comment type="similarity">
    <text evidence="1">Belongs to the short-chain dehydrogenases/reductases (SDR) family.</text>
</comment>
<dbReference type="GeneID" id="93580880"/>
<proteinExistence type="inferred from homology"/>
<dbReference type="PRINTS" id="PR00081">
    <property type="entry name" value="GDHRDH"/>
</dbReference>
<dbReference type="Gene3D" id="3.40.50.720">
    <property type="entry name" value="NAD(P)-binding Rossmann-like Domain"/>
    <property type="match status" value="1"/>
</dbReference>
<organism evidence="4 5">
    <name type="scientific">Aspergillus brasiliensis (strain CBS 101740 / IMI 381727 / IBT 21946)</name>
    <dbReference type="NCBI Taxonomy" id="767769"/>
    <lineage>
        <taxon>Eukaryota</taxon>
        <taxon>Fungi</taxon>
        <taxon>Dikarya</taxon>
        <taxon>Ascomycota</taxon>
        <taxon>Pezizomycotina</taxon>
        <taxon>Eurotiomycetes</taxon>
        <taxon>Eurotiomycetidae</taxon>
        <taxon>Eurotiales</taxon>
        <taxon>Aspergillaceae</taxon>
        <taxon>Aspergillus</taxon>
        <taxon>Aspergillus subgen. Circumdati</taxon>
    </lineage>
</organism>
<reference evidence="5" key="1">
    <citation type="journal article" date="2017" name="Genome Biol.">
        <title>Comparative genomics reveals high biological diversity and specific adaptations in the industrially and medically important fungal genus Aspergillus.</title>
        <authorList>
            <person name="de Vries R.P."/>
            <person name="Riley R."/>
            <person name="Wiebenga A."/>
            <person name="Aguilar-Osorio G."/>
            <person name="Amillis S."/>
            <person name="Uchima C.A."/>
            <person name="Anderluh G."/>
            <person name="Asadollahi M."/>
            <person name="Askin M."/>
            <person name="Barry K."/>
            <person name="Battaglia E."/>
            <person name="Bayram O."/>
            <person name="Benocci T."/>
            <person name="Braus-Stromeyer S.A."/>
            <person name="Caldana C."/>
            <person name="Canovas D."/>
            <person name="Cerqueira G.C."/>
            <person name="Chen F."/>
            <person name="Chen W."/>
            <person name="Choi C."/>
            <person name="Clum A."/>
            <person name="Dos Santos R.A."/>
            <person name="Damasio A.R."/>
            <person name="Diallinas G."/>
            <person name="Emri T."/>
            <person name="Fekete E."/>
            <person name="Flipphi M."/>
            <person name="Freyberg S."/>
            <person name="Gallo A."/>
            <person name="Gournas C."/>
            <person name="Habgood R."/>
            <person name="Hainaut M."/>
            <person name="Harispe M.L."/>
            <person name="Henrissat B."/>
            <person name="Hilden K.S."/>
            <person name="Hope R."/>
            <person name="Hossain A."/>
            <person name="Karabika E."/>
            <person name="Karaffa L."/>
            <person name="Karanyi Z."/>
            <person name="Krasevec N."/>
            <person name="Kuo A."/>
            <person name="Kusch H."/>
            <person name="LaButti K."/>
            <person name="Lagendijk E.L."/>
            <person name="Lapidus A."/>
            <person name="Levasseur A."/>
            <person name="Lindquist E."/>
            <person name="Lipzen A."/>
            <person name="Logrieco A.F."/>
            <person name="MacCabe A."/>
            <person name="Maekelae M.R."/>
            <person name="Malavazi I."/>
            <person name="Melin P."/>
            <person name="Meyer V."/>
            <person name="Mielnichuk N."/>
            <person name="Miskei M."/>
            <person name="Molnar A.P."/>
            <person name="Mule G."/>
            <person name="Ngan C.Y."/>
            <person name="Orejas M."/>
            <person name="Orosz E."/>
            <person name="Ouedraogo J.P."/>
            <person name="Overkamp K.M."/>
            <person name="Park H.-S."/>
            <person name="Perrone G."/>
            <person name="Piumi F."/>
            <person name="Punt P.J."/>
            <person name="Ram A.F."/>
            <person name="Ramon A."/>
            <person name="Rauscher S."/>
            <person name="Record E."/>
            <person name="Riano-Pachon D.M."/>
            <person name="Robert V."/>
            <person name="Roehrig J."/>
            <person name="Ruller R."/>
            <person name="Salamov A."/>
            <person name="Salih N.S."/>
            <person name="Samson R.A."/>
            <person name="Sandor E."/>
            <person name="Sanguinetti M."/>
            <person name="Schuetze T."/>
            <person name="Sepcic K."/>
            <person name="Shelest E."/>
            <person name="Sherlock G."/>
            <person name="Sophianopoulou V."/>
            <person name="Squina F.M."/>
            <person name="Sun H."/>
            <person name="Susca A."/>
            <person name="Todd R.B."/>
            <person name="Tsang A."/>
            <person name="Unkles S.E."/>
            <person name="van de Wiele N."/>
            <person name="van Rossen-Uffink D."/>
            <person name="Oliveira J.V."/>
            <person name="Vesth T.C."/>
            <person name="Visser J."/>
            <person name="Yu J.-H."/>
            <person name="Zhou M."/>
            <person name="Andersen M.R."/>
            <person name="Archer D.B."/>
            <person name="Baker S.E."/>
            <person name="Benoit I."/>
            <person name="Brakhage A.A."/>
            <person name="Braus G.H."/>
            <person name="Fischer R."/>
            <person name="Frisvad J.C."/>
            <person name="Goldman G.H."/>
            <person name="Houbraken J."/>
            <person name="Oakley B."/>
            <person name="Pocsi I."/>
            <person name="Scazzocchio C."/>
            <person name="Seiboth B."/>
            <person name="vanKuyk P.A."/>
            <person name="Wortman J."/>
            <person name="Dyer P.S."/>
            <person name="Grigoriev I.V."/>
        </authorList>
    </citation>
    <scope>NUCLEOTIDE SEQUENCE [LARGE SCALE GENOMIC DNA]</scope>
    <source>
        <strain evidence="5">CBS 101740 / IMI 381727 / IBT 21946</strain>
    </source>
</reference>
<dbReference type="AlphaFoldDB" id="A0A1L9UYL8"/>
<evidence type="ECO:0000313" key="5">
    <source>
        <dbReference type="Proteomes" id="UP000184499"/>
    </source>
</evidence>
<keyword evidence="2" id="KW-0521">NADP</keyword>
<dbReference type="SUPFAM" id="SSF51735">
    <property type="entry name" value="NAD(P)-binding Rossmann-fold domains"/>
    <property type="match status" value="1"/>
</dbReference>
<dbReference type="Proteomes" id="UP000184499">
    <property type="component" value="Unassembled WGS sequence"/>
</dbReference>
<dbReference type="GO" id="GO:0016491">
    <property type="term" value="F:oxidoreductase activity"/>
    <property type="evidence" value="ECO:0007669"/>
    <property type="project" value="UniProtKB-KW"/>
</dbReference>
<dbReference type="RefSeq" id="XP_067483988.1">
    <property type="nucleotide sequence ID" value="XM_067628392.1"/>
</dbReference>
<dbReference type="OrthoDB" id="191139at2759"/>